<dbReference type="InterPro" id="IPR050723">
    <property type="entry name" value="CFA/CMAS"/>
</dbReference>
<dbReference type="GO" id="GO:0008168">
    <property type="term" value="F:methyltransferase activity"/>
    <property type="evidence" value="ECO:0007669"/>
    <property type="project" value="UniProtKB-KW"/>
</dbReference>
<dbReference type="InterPro" id="IPR003333">
    <property type="entry name" value="CMAS"/>
</dbReference>
<proteinExistence type="inferred from homology"/>
<keyword evidence="8" id="KW-1185">Reference proteome</keyword>
<dbReference type="STRING" id="76947.GCA_002080435_00249"/>
<gene>
    <name evidence="7" type="ORF">BV98_003518</name>
</gene>
<keyword evidence="3" id="KW-0808">Transferase</keyword>
<comment type="similarity">
    <text evidence="1">Belongs to the CFA/CMAS family.</text>
</comment>
<evidence type="ECO:0000313" key="8">
    <source>
        <dbReference type="Proteomes" id="UP000024284"/>
    </source>
</evidence>
<dbReference type="PIRSF" id="PIRSF003085">
    <property type="entry name" value="CMAS"/>
    <property type="match status" value="1"/>
</dbReference>
<evidence type="ECO:0000313" key="7">
    <source>
        <dbReference type="EMBL" id="KFG88682.1"/>
    </source>
</evidence>
<dbReference type="PATRIC" id="fig|1219045.3.peg.3572"/>
<accession>A0A086P5L4</accession>
<dbReference type="Proteomes" id="UP000024284">
    <property type="component" value="Unassembled WGS sequence"/>
</dbReference>
<keyword evidence="5" id="KW-0443">Lipid metabolism</keyword>
<dbReference type="CDD" id="cd02440">
    <property type="entry name" value="AdoMet_MTases"/>
    <property type="match status" value="1"/>
</dbReference>
<evidence type="ECO:0000256" key="2">
    <source>
        <dbReference type="ARBA" id="ARBA00022603"/>
    </source>
</evidence>
<dbReference type="GO" id="GO:0032259">
    <property type="term" value="P:methylation"/>
    <property type="evidence" value="ECO:0007669"/>
    <property type="project" value="UniProtKB-KW"/>
</dbReference>
<keyword evidence="2" id="KW-0489">Methyltransferase</keyword>
<dbReference type="PANTHER" id="PTHR43667:SF2">
    <property type="entry name" value="FATTY ACID C-METHYL TRANSFERASE"/>
    <property type="match status" value="1"/>
</dbReference>
<evidence type="ECO:0000256" key="5">
    <source>
        <dbReference type="ARBA" id="ARBA00023098"/>
    </source>
</evidence>
<protein>
    <submittedName>
        <fullName evidence="7">Cyclopropane-fatty-acyl-phospholipid synthase</fullName>
    </submittedName>
</protein>
<evidence type="ECO:0000256" key="6">
    <source>
        <dbReference type="PIRSR" id="PIRSR003085-1"/>
    </source>
</evidence>
<dbReference type="SUPFAM" id="SSF53335">
    <property type="entry name" value="S-adenosyl-L-methionine-dependent methyltransferases"/>
    <property type="match status" value="1"/>
</dbReference>
<dbReference type="Pfam" id="PF02353">
    <property type="entry name" value="CMAS"/>
    <property type="match status" value="1"/>
</dbReference>
<dbReference type="EMBL" id="JFZA02000056">
    <property type="protein sequence ID" value="KFG88682.1"/>
    <property type="molecule type" value="Genomic_DNA"/>
</dbReference>
<organism evidence="7 8">
    <name type="scientific">Sphingobium herbicidovorans (strain ATCC 700291 / DSM 11019 / CCUG 56400 / KCTC 2939 / LMG 18315 / NBRC 16415 / MH)</name>
    <name type="common">Sphingomonas herbicidovorans</name>
    <dbReference type="NCBI Taxonomy" id="1219045"/>
    <lineage>
        <taxon>Bacteria</taxon>
        <taxon>Pseudomonadati</taxon>
        <taxon>Pseudomonadota</taxon>
        <taxon>Alphaproteobacteria</taxon>
        <taxon>Sphingomonadales</taxon>
        <taxon>Sphingomonadaceae</taxon>
        <taxon>Sphingobium</taxon>
    </lineage>
</organism>
<dbReference type="InterPro" id="IPR029063">
    <property type="entry name" value="SAM-dependent_MTases_sf"/>
</dbReference>
<name>A0A086P5L4_SPHHM</name>
<evidence type="ECO:0000256" key="1">
    <source>
        <dbReference type="ARBA" id="ARBA00010815"/>
    </source>
</evidence>
<dbReference type="GO" id="GO:0008610">
    <property type="term" value="P:lipid biosynthetic process"/>
    <property type="evidence" value="ECO:0007669"/>
    <property type="project" value="InterPro"/>
</dbReference>
<evidence type="ECO:0000256" key="3">
    <source>
        <dbReference type="ARBA" id="ARBA00022679"/>
    </source>
</evidence>
<dbReference type="eggNOG" id="COG2230">
    <property type="taxonomic scope" value="Bacteria"/>
</dbReference>
<comment type="caution">
    <text evidence="7">The sequence shown here is derived from an EMBL/GenBank/DDBJ whole genome shotgun (WGS) entry which is preliminary data.</text>
</comment>
<dbReference type="OrthoDB" id="9782855at2"/>
<feature type="active site" evidence="6">
    <location>
        <position position="400"/>
    </location>
</feature>
<dbReference type="AlphaFoldDB" id="A0A086P5L4"/>
<dbReference type="RefSeq" id="WP_037468574.1">
    <property type="nucleotide sequence ID" value="NZ_BCZD01000014.1"/>
</dbReference>
<dbReference type="PANTHER" id="PTHR43667">
    <property type="entry name" value="CYCLOPROPANE-FATTY-ACYL-PHOSPHOLIPID SYNTHASE"/>
    <property type="match status" value="1"/>
</dbReference>
<reference evidence="7" key="1">
    <citation type="submission" date="2014-08" db="EMBL/GenBank/DDBJ databases">
        <title>Draft genome sequences of Sphingobium herbicidovorans.</title>
        <authorList>
            <person name="Gan H.M."/>
            <person name="Gan H.Y."/>
            <person name="Savka M.A."/>
        </authorList>
    </citation>
    <scope>NUCLEOTIDE SEQUENCE [LARGE SCALE GENOMIC DNA]</scope>
    <source>
        <strain evidence="7">NBRC 16415</strain>
    </source>
</reference>
<evidence type="ECO:0000256" key="4">
    <source>
        <dbReference type="ARBA" id="ARBA00022691"/>
    </source>
</evidence>
<sequence length="421" mass="47398">MNAIDPRRPRARSVRRSAVARSAGWAARLIGPQFHRLLDRIDAGLDKGSLQAVLPDGTVRILGGRAAGPACEVELVRWRALLRLVAGGSAGWYRAWAAGEWTSPDPVPLFALFTANAVTLGNVARPNGPERWLGRFFHWARRNDRRGSRRNIAYHYDLGNDFYSLWLDQNMHYSSALFCDPSNGKESLESAQQRKVDAILDRLELKDGSSLLEIGCGWGGLAEQAMQRCHIRYDGLTLSAEQASYARERLGAGANIFLTDYRDAQGQYDAIASVEMVEAVGLKYWPAYIAAIERLLKPGGRAAIQYILIDDRIFDKYARGADFIQTYIFPGGMLISESRFRALARAQGLEWQDVRYFGLHYAETLRRWRVQFDEIVDRGLLPSIFDQHFVALWRYYLMYCEGGFSGGAINVAQVTLVKPPR</sequence>
<keyword evidence="4" id="KW-0949">S-adenosyl-L-methionine</keyword>
<dbReference type="Gene3D" id="3.40.50.150">
    <property type="entry name" value="Vaccinia Virus protein VP39"/>
    <property type="match status" value="1"/>
</dbReference>